<dbReference type="InterPro" id="IPR001179">
    <property type="entry name" value="PPIase_FKBP_dom"/>
</dbReference>
<dbReference type="RefSeq" id="WP_205290360.1">
    <property type="nucleotide sequence ID" value="NZ_CP074406.1"/>
</dbReference>
<dbReference type="PANTHER" id="PTHR43811">
    <property type="entry name" value="FKBP-TYPE PEPTIDYL-PROLYL CIS-TRANS ISOMERASE FKPA"/>
    <property type="match status" value="1"/>
</dbReference>
<evidence type="ECO:0000256" key="1">
    <source>
        <dbReference type="ARBA" id="ARBA00000971"/>
    </source>
</evidence>
<dbReference type="SUPFAM" id="SSF54534">
    <property type="entry name" value="FKBP-like"/>
    <property type="match status" value="1"/>
</dbReference>
<feature type="domain" description="PPIase FKBP-type" evidence="8">
    <location>
        <begin position="244"/>
        <end position="333"/>
    </location>
</feature>
<keyword evidence="7" id="KW-0732">Signal</keyword>
<keyword evidence="4 6" id="KW-0697">Rotamase</keyword>
<reference evidence="9" key="1">
    <citation type="submission" date="2021-01" db="EMBL/GenBank/DDBJ databases">
        <title>Novel species in genus Nocardioides.</title>
        <authorList>
            <person name="Zhang G."/>
        </authorList>
    </citation>
    <scope>NUCLEOTIDE SEQUENCE</scope>
    <source>
        <strain evidence="9">Zg-536</strain>
    </source>
</reference>
<comment type="caution">
    <text evidence="9">The sequence shown here is derived from an EMBL/GenBank/DDBJ whole genome shotgun (WGS) entry which is preliminary data.</text>
</comment>
<dbReference type="EMBL" id="JAERTX010000003">
    <property type="protein sequence ID" value="MBM9459065.1"/>
    <property type="molecule type" value="Genomic_DNA"/>
</dbReference>
<accession>A0A938Y4F5</accession>
<dbReference type="PROSITE" id="PS50059">
    <property type="entry name" value="FKBP_PPIASE"/>
    <property type="match status" value="1"/>
</dbReference>
<keyword evidence="10" id="KW-1185">Reference proteome</keyword>
<feature type="chain" id="PRO_5038606254" description="peptidylprolyl isomerase" evidence="7">
    <location>
        <begin position="30"/>
        <end position="349"/>
    </location>
</feature>
<dbReference type="PROSITE" id="PS51257">
    <property type="entry name" value="PROKAR_LIPOPROTEIN"/>
    <property type="match status" value="1"/>
</dbReference>
<comment type="catalytic activity">
    <reaction evidence="1 6">
        <text>[protein]-peptidylproline (omega=180) = [protein]-peptidylproline (omega=0)</text>
        <dbReference type="Rhea" id="RHEA:16237"/>
        <dbReference type="Rhea" id="RHEA-COMP:10747"/>
        <dbReference type="Rhea" id="RHEA-COMP:10748"/>
        <dbReference type="ChEBI" id="CHEBI:83833"/>
        <dbReference type="ChEBI" id="CHEBI:83834"/>
        <dbReference type="EC" id="5.2.1.8"/>
    </reaction>
</comment>
<dbReference type="InterPro" id="IPR046357">
    <property type="entry name" value="PPIase_dom_sf"/>
</dbReference>
<evidence type="ECO:0000256" key="4">
    <source>
        <dbReference type="ARBA" id="ARBA00023110"/>
    </source>
</evidence>
<evidence type="ECO:0000256" key="5">
    <source>
        <dbReference type="ARBA" id="ARBA00023235"/>
    </source>
</evidence>
<evidence type="ECO:0000313" key="9">
    <source>
        <dbReference type="EMBL" id="MBM9459065.1"/>
    </source>
</evidence>
<gene>
    <name evidence="9" type="ORF">JK386_04055</name>
</gene>
<sequence length="349" mass="36480">MFARLRPAMKRPSALLLGVALSASLTLTACGGDDEQLSGFDAVTVSGPVGSAPEVDWKGRLKPEKAKAKVLEEGDGTPLAKGDVVRVEFTLANGWTHQVNYDTYDETTVSKLVRVGEEVEPMSVEELLTAEIVKAIKPGQHLGTRIGVTVGSEELIGDYLGNTQVSEFFAGIDVGNEDGLLFVADLVELAGPQGQAEKAPAWAPKIVEKDGVPAALDFKGVPKPTDKLRTALLIKGTGPVVESGQSILVNYLGQVYKGKKPFDESYTGTGFVATVGGEAATVVKGWSEGLVGVPVGSRVLLQIPPKLGYGNEAQGDIPANSTLYFVVDVLDAADPEPAPAPAPAEGSSE</sequence>
<evidence type="ECO:0000256" key="3">
    <source>
        <dbReference type="ARBA" id="ARBA00013194"/>
    </source>
</evidence>
<dbReference type="EC" id="5.2.1.8" evidence="3 6"/>
<protein>
    <recommendedName>
        <fullName evidence="3 6">peptidylprolyl isomerase</fullName>
        <ecNumber evidence="3 6">5.2.1.8</ecNumber>
    </recommendedName>
</protein>
<dbReference type="AlphaFoldDB" id="A0A938Y4F5"/>
<evidence type="ECO:0000256" key="2">
    <source>
        <dbReference type="ARBA" id="ARBA00006577"/>
    </source>
</evidence>
<evidence type="ECO:0000313" key="10">
    <source>
        <dbReference type="Proteomes" id="UP000663791"/>
    </source>
</evidence>
<dbReference type="GO" id="GO:0003755">
    <property type="term" value="F:peptidyl-prolyl cis-trans isomerase activity"/>
    <property type="evidence" value="ECO:0007669"/>
    <property type="project" value="UniProtKB-KW"/>
</dbReference>
<proteinExistence type="inferred from homology"/>
<keyword evidence="5 6" id="KW-0413">Isomerase</keyword>
<dbReference type="Pfam" id="PF00254">
    <property type="entry name" value="FKBP_C"/>
    <property type="match status" value="1"/>
</dbReference>
<evidence type="ECO:0000256" key="7">
    <source>
        <dbReference type="SAM" id="SignalP"/>
    </source>
</evidence>
<evidence type="ECO:0000256" key="6">
    <source>
        <dbReference type="PROSITE-ProRule" id="PRU00277"/>
    </source>
</evidence>
<dbReference type="PANTHER" id="PTHR43811:SF19">
    <property type="entry name" value="39 KDA FK506-BINDING NUCLEAR PROTEIN"/>
    <property type="match status" value="1"/>
</dbReference>
<feature type="signal peptide" evidence="7">
    <location>
        <begin position="1"/>
        <end position="29"/>
    </location>
</feature>
<name>A0A938Y4F5_9ACTN</name>
<evidence type="ECO:0000259" key="8">
    <source>
        <dbReference type="PROSITE" id="PS50059"/>
    </source>
</evidence>
<organism evidence="9 10">
    <name type="scientific">Nocardioides faecalis</name>
    <dbReference type="NCBI Taxonomy" id="2803858"/>
    <lineage>
        <taxon>Bacteria</taxon>
        <taxon>Bacillati</taxon>
        <taxon>Actinomycetota</taxon>
        <taxon>Actinomycetes</taxon>
        <taxon>Propionibacteriales</taxon>
        <taxon>Nocardioidaceae</taxon>
        <taxon>Nocardioides</taxon>
    </lineage>
</organism>
<dbReference type="Gene3D" id="3.10.50.40">
    <property type="match status" value="1"/>
</dbReference>
<comment type="similarity">
    <text evidence="2">Belongs to the FKBP-type PPIase family.</text>
</comment>
<dbReference type="Proteomes" id="UP000663791">
    <property type="component" value="Unassembled WGS sequence"/>
</dbReference>